<dbReference type="EMBL" id="SRLO01007910">
    <property type="protein sequence ID" value="TNN27674.1"/>
    <property type="molecule type" value="Genomic_DNA"/>
</dbReference>
<reference evidence="2 3" key="1">
    <citation type="submission" date="2019-03" db="EMBL/GenBank/DDBJ databases">
        <title>First draft genome of Liparis tanakae, snailfish: a comprehensive survey of snailfish specific genes.</title>
        <authorList>
            <person name="Kim W."/>
            <person name="Song I."/>
            <person name="Jeong J.-H."/>
            <person name="Kim D."/>
            <person name="Kim S."/>
            <person name="Ryu S."/>
            <person name="Song J.Y."/>
            <person name="Lee S.K."/>
        </authorList>
    </citation>
    <scope>NUCLEOTIDE SEQUENCE [LARGE SCALE GENOMIC DNA]</scope>
    <source>
        <tissue evidence="2">Muscle</tissue>
    </source>
</reference>
<feature type="compositionally biased region" description="Low complexity" evidence="1">
    <location>
        <begin position="17"/>
        <end position="29"/>
    </location>
</feature>
<keyword evidence="3" id="KW-1185">Reference proteome</keyword>
<name>A0A4Z2EGS2_9TELE</name>
<accession>A0A4Z2EGS2</accession>
<evidence type="ECO:0000313" key="2">
    <source>
        <dbReference type="EMBL" id="TNN27674.1"/>
    </source>
</evidence>
<dbReference type="AlphaFoldDB" id="A0A4Z2EGS2"/>
<gene>
    <name evidence="2" type="ORF">EYF80_062180</name>
</gene>
<sequence length="144" mass="15048">MREIGLSGSSVGHRSCAGARGQAEAGQQELSAGLPAAEQPLLPPVLQRQAAGSTSGPPRAICRLLAPGVAPAWRRQSAAGEDAVFKAGRLNAASPRERGDKRDSRPHACSTCWGRSVRRGGVAFRVCWLLICGGGKRTVNNAPR</sequence>
<evidence type="ECO:0000313" key="3">
    <source>
        <dbReference type="Proteomes" id="UP000314294"/>
    </source>
</evidence>
<protein>
    <submittedName>
        <fullName evidence="2">Uncharacterized protein</fullName>
    </submittedName>
</protein>
<evidence type="ECO:0000256" key="1">
    <source>
        <dbReference type="SAM" id="MobiDB-lite"/>
    </source>
</evidence>
<dbReference type="Proteomes" id="UP000314294">
    <property type="component" value="Unassembled WGS sequence"/>
</dbReference>
<organism evidence="2 3">
    <name type="scientific">Liparis tanakae</name>
    <name type="common">Tanaka's snailfish</name>
    <dbReference type="NCBI Taxonomy" id="230148"/>
    <lineage>
        <taxon>Eukaryota</taxon>
        <taxon>Metazoa</taxon>
        <taxon>Chordata</taxon>
        <taxon>Craniata</taxon>
        <taxon>Vertebrata</taxon>
        <taxon>Euteleostomi</taxon>
        <taxon>Actinopterygii</taxon>
        <taxon>Neopterygii</taxon>
        <taxon>Teleostei</taxon>
        <taxon>Neoteleostei</taxon>
        <taxon>Acanthomorphata</taxon>
        <taxon>Eupercaria</taxon>
        <taxon>Perciformes</taxon>
        <taxon>Cottioidei</taxon>
        <taxon>Cottales</taxon>
        <taxon>Liparidae</taxon>
        <taxon>Liparis</taxon>
    </lineage>
</organism>
<comment type="caution">
    <text evidence="2">The sequence shown here is derived from an EMBL/GenBank/DDBJ whole genome shotgun (WGS) entry which is preliminary data.</text>
</comment>
<feature type="region of interest" description="Disordered" evidence="1">
    <location>
        <begin position="1"/>
        <end position="36"/>
    </location>
</feature>
<proteinExistence type="predicted"/>